<dbReference type="FunCoup" id="A0A2J7RE26">
    <property type="interactions" value="629"/>
</dbReference>
<dbReference type="InterPro" id="IPR008948">
    <property type="entry name" value="L-Aspartase-like"/>
</dbReference>
<dbReference type="InterPro" id="IPR020557">
    <property type="entry name" value="Fumarate_lyase_CS"/>
</dbReference>
<dbReference type="CDD" id="cd01359">
    <property type="entry name" value="Argininosuccinate_lyase"/>
    <property type="match status" value="1"/>
</dbReference>
<evidence type="ECO:0000256" key="1">
    <source>
        <dbReference type="ARBA" id="ARBA00010755"/>
    </source>
</evidence>
<dbReference type="PROSITE" id="PS00163">
    <property type="entry name" value="FUMARATE_LYASES"/>
    <property type="match status" value="1"/>
</dbReference>
<dbReference type="InterPro" id="IPR022761">
    <property type="entry name" value="Fumarate_lyase_N"/>
</dbReference>
<evidence type="ECO:0000259" key="2">
    <source>
        <dbReference type="Pfam" id="PF00206"/>
    </source>
</evidence>
<evidence type="ECO:0000313" key="4">
    <source>
        <dbReference type="EMBL" id="PNF39094.1"/>
    </source>
</evidence>
<reference evidence="4 5" key="1">
    <citation type="submission" date="2017-12" db="EMBL/GenBank/DDBJ databases">
        <title>Hemimetabolous genomes reveal molecular basis of termite eusociality.</title>
        <authorList>
            <person name="Harrison M.C."/>
            <person name="Jongepier E."/>
            <person name="Robertson H.M."/>
            <person name="Arning N."/>
            <person name="Bitard-Feildel T."/>
            <person name="Chao H."/>
            <person name="Childers C.P."/>
            <person name="Dinh H."/>
            <person name="Doddapaneni H."/>
            <person name="Dugan S."/>
            <person name="Gowin J."/>
            <person name="Greiner C."/>
            <person name="Han Y."/>
            <person name="Hu H."/>
            <person name="Hughes D.S.T."/>
            <person name="Huylmans A.-K."/>
            <person name="Kemena C."/>
            <person name="Kremer L.P.M."/>
            <person name="Lee S.L."/>
            <person name="Lopez-Ezquerra A."/>
            <person name="Mallet L."/>
            <person name="Monroy-Kuhn J.M."/>
            <person name="Moser A."/>
            <person name="Murali S.C."/>
            <person name="Muzny D.M."/>
            <person name="Otani S."/>
            <person name="Piulachs M.-D."/>
            <person name="Poelchau M."/>
            <person name="Qu J."/>
            <person name="Schaub F."/>
            <person name="Wada-Katsumata A."/>
            <person name="Worley K.C."/>
            <person name="Xie Q."/>
            <person name="Ylla G."/>
            <person name="Poulsen M."/>
            <person name="Gibbs R.A."/>
            <person name="Schal C."/>
            <person name="Richards S."/>
            <person name="Belles X."/>
            <person name="Korb J."/>
            <person name="Bornberg-Bauer E."/>
        </authorList>
    </citation>
    <scope>NUCLEOTIDE SEQUENCE [LARGE SCALE GENOMIC DNA]</scope>
    <source>
        <tissue evidence="4">Whole body</tissue>
    </source>
</reference>
<comment type="caution">
    <text evidence="4">The sequence shown here is derived from an EMBL/GenBank/DDBJ whole genome shotgun (WGS) entry which is preliminary data.</text>
</comment>
<dbReference type="NCBIfam" id="TIGR00838">
    <property type="entry name" value="argH"/>
    <property type="match status" value="1"/>
</dbReference>
<dbReference type="InterPro" id="IPR000362">
    <property type="entry name" value="Fumarate_lyase_fam"/>
</dbReference>
<accession>A0A2J7RE26</accession>
<dbReference type="Gene3D" id="1.20.200.10">
    <property type="entry name" value="Fumarase/aspartase (Central domain)"/>
    <property type="match status" value="1"/>
</dbReference>
<organism evidence="4 5">
    <name type="scientific">Cryptotermes secundus</name>
    <dbReference type="NCBI Taxonomy" id="105785"/>
    <lineage>
        <taxon>Eukaryota</taxon>
        <taxon>Metazoa</taxon>
        <taxon>Ecdysozoa</taxon>
        <taxon>Arthropoda</taxon>
        <taxon>Hexapoda</taxon>
        <taxon>Insecta</taxon>
        <taxon>Pterygota</taxon>
        <taxon>Neoptera</taxon>
        <taxon>Polyneoptera</taxon>
        <taxon>Dictyoptera</taxon>
        <taxon>Blattodea</taxon>
        <taxon>Blattoidea</taxon>
        <taxon>Termitoidae</taxon>
        <taxon>Kalotermitidae</taxon>
        <taxon>Cryptotermitinae</taxon>
        <taxon>Cryptotermes</taxon>
    </lineage>
</organism>
<dbReference type="FunFam" id="1.10.275.10:FF:000002">
    <property type="entry name" value="Argininosuccinate lyase"/>
    <property type="match status" value="1"/>
</dbReference>
<dbReference type="InParanoid" id="A0A2J7RE26"/>
<dbReference type="GO" id="GO:0005829">
    <property type="term" value="C:cytosol"/>
    <property type="evidence" value="ECO:0007669"/>
    <property type="project" value="TreeGrafter"/>
</dbReference>
<evidence type="ECO:0000259" key="3">
    <source>
        <dbReference type="Pfam" id="PF14698"/>
    </source>
</evidence>
<dbReference type="HAMAP" id="MF_00006">
    <property type="entry name" value="Arg_succ_lyase"/>
    <property type="match status" value="1"/>
</dbReference>
<dbReference type="AlphaFoldDB" id="A0A2J7RE26"/>
<keyword evidence="4" id="KW-0456">Lyase</keyword>
<dbReference type="PANTHER" id="PTHR43814">
    <property type="entry name" value="ARGININOSUCCINATE LYASE"/>
    <property type="match status" value="1"/>
</dbReference>
<dbReference type="Gene3D" id="1.10.40.30">
    <property type="entry name" value="Fumarase/aspartase (C-terminal domain)"/>
    <property type="match status" value="1"/>
</dbReference>
<dbReference type="Proteomes" id="UP000235965">
    <property type="component" value="Unassembled WGS sequence"/>
</dbReference>
<dbReference type="InterPro" id="IPR024083">
    <property type="entry name" value="Fumarase/histidase_N"/>
</dbReference>
<comment type="similarity">
    <text evidence="1">Belongs to the lyase 1 family. Argininosuccinate lyase subfamily.</text>
</comment>
<dbReference type="STRING" id="105785.A0A2J7RE26"/>
<dbReference type="Pfam" id="PF14698">
    <property type="entry name" value="ASL_C2"/>
    <property type="match status" value="1"/>
</dbReference>
<dbReference type="PANTHER" id="PTHR43814:SF1">
    <property type="entry name" value="ARGININOSUCCINATE LYASE"/>
    <property type="match status" value="1"/>
</dbReference>
<proteinExistence type="inferred from homology"/>
<dbReference type="FunFam" id="1.10.40.30:FF:000001">
    <property type="entry name" value="Argininosuccinate lyase"/>
    <property type="match status" value="1"/>
</dbReference>
<dbReference type="PRINTS" id="PR00149">
    <property type="entry name" value="FUMRATELYASE"/>
</dbReference>
<dbReference type="OrthoDB" id="2561043at2759"/>
<dbReference type="GO" id="GO:0042450">
    <property type="term" value="P:L-arginine biosynthetic process via ornithine"/>
    <property type="evidence" value="ECO:0007669"/>
    <property type="project" value="InterPro"/>
</dbReference>
<dbReference type="Gene3D" id="1.10.275.10">
    <property type="entry name" value="Fumarase/aspartase (N-terminal domain)"/>
    <property type="match status" value="1"/>
</dbReference>
<dbReference type="GO" id="GO:0004056">
    <property type="term" value="F:argininosuccinate lyase activity"/>
    <property type="evidence" value="ECO:0007669"/>
    <property type="project" value="InterPro"/>
</dbReference>
<dbReference type="PRINTS" id="PR00145">
    <property type="entry name" value="ARGSUCLYASE"/>
</dbReference>
<gene>
    <name evidence="4" type="primary">ASL_3</name>
    <name evidence="4" type="ORF">B7P43_G04145</name>
</gene>
<name>A0A2J7RE26_9NEOP</name>
<sequence>MLVSENISDVCAVTENKEHFKGEGTKLWGGRFSQKTDTFLDKLNASIVYDKRMWYEDIQGSQAYARALQRAGFLTEVEEQEIQKGLELVGQELELDKFKLHQSDEDIHTAIERRLKELIGLPATKLHTGRSRNDQVATDMKLWLKSRLNTLKKYILDLTQILVERAKTEVGILIPGYTHLQRAQPVQWSHWLLSYAWYLKEDCDRLLQVQERMNIMPLGSGALAGIPFSINRSLLAKELGFTRFTYNSMNAVGNRDFIAEFLFWASLTAVHLSRLAEDLILYSSREFGFVSLSESHCTGSSLMPQKKNPDSLELIRGKTGRIYGNNCGFMMVLKGLPSTYNKDLQEDKQAMFDTYDSLESILQVAMGTVKTLMVNEESCTAALTPNMLATDLAYYLVRKGVAFREAHHLAGEVVILSEKQRVDMPSLSLEQLKSVSEKFEDDVLKIWDYKHSVEQYQTVGGTSTSSIIHQIHVLEEWLHFSEEN</sequence>
<dbReference type="FunFam" id="1.20.200.10:FF:000002">
    <property type="entry name" value="Argininosuccinate lyase"/>
    <property type="match status" value="1"/>
</dbReference>
<protein>
    <submittedName>
        <fullName evidence="4">Argininosuccinate lyase</fullName>
    </submittedName>
</protein>
<evidence type="ECO:0000313" key="5">
    <source>
        <dbReference type="Proteomes" id="UP000235965"/>
    </source>
</evidence>
<feature type="domain" description="Argininosuccinate lyase C-terminal" evidence="3">
    <location>
        <begin position="387"/>
        <end position="454"/>
    </location>
</feature>
<dbReference type="Pfam" id="PF00206">
    <property type="entry name" value="Lyase_1"/>
    <property type="match status" value="1"/>
</dbReference>
<feature type="domain" description="Fumarate lyase N-terminal" evidence="2">
    <location>
        <begin position="30"/>
        <end position="324"/>
    </location>
</feature>
<dbReference type="EMBL" id="NEVH01005278">
    <property type="protein sequence ID" value="PNF39094.1"/>
    <property type="molecule type" value="Genomic_DNA"/>
</dbReference>
<dbReference type="InterPro" id="IPR029419">
    <property type="entry name" value="Arg_succ_lyase_C"/>
</dbReference>
<dbReference type="InterPro" id="IPR009049">
    <property type="entry name" value="Argininosuccinate_lyase"/>
</dbReference>
<keyword evidence="5" id="KW-1185">Reference proteome</keyword>
<dbReference type="SUPFAM" id="SSF48557">
    <property type="entry name" value="L-aspartase-like"/>
    <property type="match status" value="1"/>
</dbReference>